<proteinExistence type="predicted"/>
<comment type="caution">
    <text evidence="1">The sequence shown here is derived from an EMBL/GenBank/DDBJ whole genome shotgun (WGS) entry which is preliminary data.</text>
</comment>
<dbReference type="Proteomes" id="UP000481153">
    <property type="component" value="Unassembled WGS sequence"/>
</dbReference>
<protein>
    <submittedName>
        <fullName evidence="1">Uncharacterized protein</fullName>
    </submittedName>
</protein>
<evidence type="ECO:0000313" key="1">
    <source>
        <dbReference type="EMBL" id="KAF0735615.1"/>
    </source>
</evidence>
<accession>A0A6G0X701</accession>
<sequence>MMSSALYQNRSGQVLSDADRLRQLFQTCDIPAMLSLLDAATARTTLCCVNPTSKLFDGLTGHLDQASGTLLSIGSGSGLFECLLAYRFPSLSVIGVDVAPVDVFLGDGFRLVREGSCPVVLNVSVLLAVYLRRPSILISYLEWFPDVHTIILLGPRSEDPLADHDVAGALQAWGSVVAFIEDGIAPWDLFQVVKKHQDH</sequence>
<reference evidence="1 2" key="1">
    <citation type="submission" date="2019-07" db="EMBL/GenBank/DDBJ databases">
        <title>Genomics analysis of Aphanomyces spp. identifies a new class of oomycete effector associated with host adaptation.</title>
        <authorList>
            <person name="Gaulin E."/>
        </authorList>
    </citation>
    <scope>NUCLEOTIDE SEQUENCE [LARGE SCALE GENOMIC DNA]</scope>
    <source>
        <strain evidence="1 2">ATCC 201684</strain>
    </source>
</reference>
<dbReference type="InterPro" id="IPR029063">
    <property type="entry name" value="SAM-dependent_MTases_sf"/>
</dbReference>
<dbReference type="AlphaFoldDB" id="A0A6G0X701"/>
<dbReference type="EMBL" id="VJMJ01000094">
    <property type="protein sequence ID" value="KAF0735615.1"/>
    <property type="molecule type" value="Genomic_DNA"/>
</dbReference>
<dbReference type="VEuPathDB" id="FungiDB:AeMF1_002579"/>
<organism evidence="1 2">
    <name type="scientific">Aphanomyces euteiches</name>
    <dbReference type="NCBI Taxonomy" id="100861"/>
    <lineage>
        <taxon>Eukaryota</taxon>
        <taxon>Sar</taxon>
        <taxon>Stramenopiles</taxon>
        <taxon>Oomycota</taxon>
        <taxon>Saprolegniomycetes</taxon>
        <taxon>Saprolegniales</taxon>
        <taxon>Verrucalvaceae</taxon>
        <taxon>Aphanomyces</taxon>
    </lineage>
</organism>
<gene>
    <name evidence="1" type="ORF">Ae201684_007934</name>
</gene>
<keyword evidence="2" id="KW-1185">Reference proteome</keyword>
<name>A0A6G0X701_9STRA</name>
<evidence type="ECO:0000313" key="2">
    <source>
        <dbReference type="Proteomes" id="UP000481153"/>
    </source>
</evidence>
<dbReference type="SUPFAM" id="SSF53335">
    <property type="entry name" value="S-adenosyl-L-methionine-dependent methyltransferases"/>
    <property type="match status" value="1"/>
</dbReference>